<name>A0A166GXQ1_9AGAM</name>
<dbReference type="EMBL" id="KV417715">
    <property type="protein sequence ID" value="KZP08752.1"/>
    <property type="molecule type" value="Genomic_DNA"/>
</dbReference>
<accession>A0A166GXQ1</accession>
<dbReference type="Proteomes" id="UP000076532">
    <property type="component" value="Unassembled WGS sequence"/>
</dbReference>
<reference evidence="2 3" key="1">
    <citation type="journal article" date="2016" name="Mol. Biol. Evol.">
        <title>Comparative Genomics of Early-Diverging Mushroom-Forming Fungi Provides Insights into the Origins of Lignocellulose Decay Capabilities.</title>
        <authorList>
            <person name="Nagy L.G."/>
            <person name="Riley R."/>
            <person name="Tritt A."/>
            <person name="Adam C."/>
            <person name="Daum C."/>
            <person name="Floudas D."/>
            <person name="Sun H."/>
            <person name="Yadav J.S."/>
            <person name="Pangilinan J."/>
            <person name="Larsson K.H."/>
            <person name="Matsuura K."/>
            <person name="Barry K."/>
            <person name="Labutti K."/>
            <person name="Kuo R."/>
            <person name="Ohm R.A."/>
            <person name="Bhattacharya S.S."/>
            <person name="Shirouzu T."/>
            <person name="Yoshinaga Y."/>
            <person name="Martin F.M."/>
            <person name="Grigoriev I.V."/>
            <person name="Hibbett D.S."/>
        </authorList>
    </citation>
    <scope>NUCLEOTIDE SEQUENCE [LARGE SCALE GENOMIC DNA]</scope>
    <source>
        <strain evidence="2 3">CBS 109695</strain>
    </source>
</reference>
<dbReference type="EMBL" id="KV417574">
    <property type="protein sequence ID" value="KZP18269.1"/>
    <property type="molecule type" value="Genomic_DNA"/>
</dbReference>
<proteinExistence type="predicted"/>
<organism evidence="2 3">
    <name type="scientific">Athelia psychrophila</name>
    <dbReference type="NCBI Taxonomy" id="1759441"/>
    <lineage>
        <taxon>Eukaryota</taxon>
        <taxon>Fungi</taxon>
        <taxon>Dikarya</taxon>
        <taxon>Basidiomycota</taxon>
        <taxon>Agaricomycotina</taxon>
        <taxon>Agaricomycetes</taxon>
        <taxon>Agaricomycetidae</taxon>
        <taxon>Atheliales</taxon>
        <taxon>Atheliaceae</taxon>
        <taxon>Athelia</taxon>
    </lineage>
</organism>
<protein>
    <submittedName>
        <fullName evidence="2">Uncharacterized protein</fullName>
    </submittedName>
</protein>
<keyword evidence="3" id="KW-1185">Reference proteome</keyword>
<evidence type="ECO:0000313" key="1">
    <source>
        <dbReference type="EMBL" id="KZP08752.1"/>
    </source>
</evidence>
<dbReference type="AlphaFoldDB" id="A0A166GXQ1"/>
<sequence length="104" mass="12050">MPIRWEPEFPPLSRHIFTPRLPYVQCISQAGVYPPYQVFRTRLTCSRRQKLAANPRWTSTLTKGADNEFFITISLQSHLLPLFGCPNVYTYANIITRSCSKSRT</sequence>
<evidence type="ECO:0000313" key="3">
    <source>
        <dbReference type="Proteomes" id="UP000076532"/>
    </source>
</evidence>
<evidence type="ECO:0000313" key="2">
    <source>
        <dbReference type="EMBL" id="KZP18269.1"/>
    </source>
</evidence>
<gene>
    <name evidence="2" type="ORF">FIBSPDRAFT_863945</name>
    <name evidence="1" type="ORF">FIBSPDRAFT_874313</name>
</gene>